<dbReference type="InterPro" id="IPR023271">
    <property type="entry name" value="Aquaporin-like"/>
</dbReference>
<keyword evidence="4 7" id="KW-1133">Transmembrane helix</keyword>
<dbReference type="Gene3D" id="1.20.1080.10">
    <property type="entry name" value="Glycerol uptake facilitator protein"/>
    <property type="match status" value="1"/>
</dbReference>
<keyword evidence="5 7" id="KW-0472">Membrane</keyword>
<comment type="subcellular location">
    <subcellularLocation>
        <location evidence="1">Membrane</location>
        <topology evidence="1">Multi-pass membrane protein</topology>
    </subcellularLocation>
</comment>
<organism evidence="8 9">
    <name type="scientific">Brytella acorum</name>
    <dbReference type="NCBI Taxonomy" id="2959299"/>
    <lineage>
        <taxon>Bacteria</taxon>
        <taxon>Pseudomonadati</taxon>
        <taxon>Pseudomonadota</taxon>
        <taxon>Alphaproteobacteria</taxon>
        <taxon>Acetobacterales</taxon>
        <taxon>Acetobacteraceae</taxon>
        <taxon>Brytella</taxon>
    </lineage>
</organism>
<dbReference type="PRINTS" id="PR00783">
    <property type="entry name" value="MINTRINSICP"/>
</dbReference>
<name>A0AA35UPC5_9PROT</name>
<dbReference type="Pfam" id="PF00230">
    <property type="entry name" value="MIP"/>
    <property type="match status" value="1"/>
</dbReference>
<dbReference type="InterPro" id="IPR000425">
    <property type="entry name" value="MIP"/>
</dbReference>
<feature type="transmembrane region" description="Helical" evidence="7">
    <location>
        <begin position="116"/>
        <end position="146"/>
    </location>
</feature>
<dbReference type="InterPro" id="IPR034294">
    <property type="entry name" value="Aquaporin_transptr"/>
</dbReference>
<feature type="transmembrane region" description="Helical" evidence="7">
    <location>
        <begin position="166"/>
        <end position="189"/>
    </location>
</feature>
<evidence type="ECO:0000256" key="1">
    <source>
        <dbReference type="ARBA" id="ARBA00004141"/>
    </source>
</evidence>
<dbReference type="Proteomes" id="UP001176960">
    <property type="component" value="Unassembled WGS sequence"/>
</dbReference>
<dbReference type="PANTHER" id="PTHR19139">
    <property type="entry name" value="AQUAPORIN TRANSPORTER"/>
    <property type="match status" value="1"/>
</dbReference>
<feature type="transmembrane region" description="Helical" evidence="7">
    <location>
        <begin position="241"/>
        <end position="259"/>
    </location>
</feature>
<evidence type="ECO:0000313" key="8">
    <source>
        <dbReference type="EMBL" id="CAI9121181.1"/>
    </source>
</evidence>
<protein>
    <submittedName>
        <fullName evidence="8">Aquaporin</fullName>
    </submittedName>
</protein>
<dbReference type="AlphaFoldDB" id="A0AA35UPC5"/>
<comment type="caution">
    <text evidence="8">The sequence shown here is derived from an EMBL/GenBank/DDBJ whole genome shotgun (WGS) entry which is preliminary data.</text>
</comment>
<dbReference type="GO" id="GO:0005886">
    <property type="term" value="C:plasma membrane"/>
    <property type="evidence" value="ECO:0007669"/>
    <property type="project" value="TreeGrafter"/>
</dbReference>
<keyword evidence="6" id="KW-0813">Transport</keyword>
<proteinExistence type="inferred from homology"/>
<keyword evidence="9" id="KW-1185">Reference proteome</keyword>
<comment type="similarity">
    <text evidence="2 6">Belongs to the MIP/aquaporin (TC 1.A.8) family.</text>
</comment>
<feature type="transmembrane region" description="Helical" evidence="7">
    <location>
        <begin position="73"/>
        <end position="95"/>
    </location>
</feature>
<reference evidence="8" key="1">
    <citation type="submission" date="2023-03" db="EMBL/GenBank/DDBJ databases">
        <authorList>
            <person name="Cleenwerck I."/>
        </authorList>
    </citation>
    <scope>NUCLEOTIDE SEQUENCE</scope>
    <source>
        <strain evidence="8">LMG 32879</strain>
    </source>
</reference>
<feature type="transmembrane region" description="Helical" evidence="7">
    <location>
        <begin position="39"/>
        <end position="61"/>
    </location>
</feature>
<dbReference type="PANTHER" id="PTHR19139:SF199">
    <property type="entry name" value="MIP17260P"/>
    <property type="match status" value="1"/>
</dbReference>
<dbReference type="GO" id="GO:0015250">
    <property type="term" value="F:water channel activity"/>
    <property type="evidence" value="ECO:0007669"/>
    <property type="project" value="TreeGrafter"/>
</dbReference>
<accession>A0AA35UPC5</accession>
<keyword evidence="3 6" id="KW-0812">Transmembrane</keyword>
<evidence type="ECO:0000256" key="4">
    <source>
        <dbReference type="ARBA" id="ARBA00022989"/>
    </source>
</evidence>
<dbReference type="SUPFAM" id="SSF81338">
    <property type="entry name" value="Aquaporin-like"/>
    <property type="match status" value="1"/>
</dbReference>
<dbReference type="RefSeq" id="WP_289841420.1">
    <property type="nucleotide sequence ID" value="NZ_CATKSH010000011.1"/>
</dbReference>
<dbReference type="EMBL" id="CATKSH010000011">
    <property type="protein sequence ID" value="CAI9121181.1"/>
    <property type="molecule type" value="Genomic_DNA"/>
</dbReference>
<feature type="transmembrane region" description="Helical" evidence="7">
    <location>
        <begin position="196"/>
        <end position="214"/>
    </location>
</feature>
<evidence type="ECO:0000256" key="3">
    <source>
        <dbReference type="ARBA" id="ARBA00022692"/>
    </source>
</evidence>
<evidence type="ECO:0000256" key="5">
    <source>
        <dbReference type="ARBA" id="ARBA00023136"/>
    </source>
</evidence>
<sequence>MAENSVQTTEAYPHPLDRPLSGRPHPDVLLHWRLYGCEWVATMILMICGVASNVVVGSPLSPFARSLSVHPDLIAALEGFCFGFASTIAAFSPFGRVSGAHLSPSVSLAFSLSRRFAWLDCFFYVLAQCGGAVSGVALVAFAGQIWPRWGAWCAAGNYAATMPYPMVPAVAAALGECGTTAILVGCILYTGARPRLQILTAFVAGPLFFILNPFESWLSGDSTNFARSLGPAVFTGAWRDFWVYAVGPAAGVLLVMALIRLEVFGKLQIAEARRAYFGHGGRAPYLLPAFLRRENTGAHS</sequence>
<gene>
    <name evidence="8" type="ORF">LMG32879_002027</name>
</gene>
<evidence type="ECO:0000313" key="9">
    <source>
        <dbReference type="Proteomes" id="UP001176960"/>
    </source>
</evidence>
<evidence type="ECO:0000256" key="6">
    <source>
        <dbReference type="RuleBase" id="RU000477"/>
    </source>
</evidence>
<evidence type="ECO:0000256" key="2">
    <source>
        <dbReference type="ARBA" id="ARBA00006175"/>
    </source>
</evidence>
<evidence type="ECO:0000256" key="7">
    <source>
        <dbReference type="SAM" id="Phobius"/>
    </source>
</evidence>